<gene>
    <name evidence="2" type="ORF">CLOSTMETH_03610</name>
</gene>
<dbReference type="AlphaFoldDB" id="C0EIB5"/>
<evidence type="ECO:0000313" key="2">
    <source>
        <dbReference type="EMBL" id="EEG28711.1"/>
    </source>
</evidence>
<accession>C0EIB5</accession>
<reference evidence="2 3" key="2">
    <citation type="submission" date="2009-02" db="EMBL/GenBank/DDBJ databases">
        <title>Draft genome sequence of Clostridium methylpentosum (DSM 5476).</title>
        <authorList>
            <person name="Sudarsanam P."/>
            <person name="Ley R."/>
            <person name="Guruge J."/>
            <person name="Turnbaugh P.J."/>
            <person name="Mahowald M."/>
            <person name="Liep D."/>
            <person name="Gordon J."/>
        </authorList>
    </citation>
    <scope>NUCLEOTIDE SEQUENCE [LARGE SCALE GENOMIC DNA]</scope>
    <source>
        <strain evidence="2 3">DSM 5476</strain>
    </source>
</reference>
<dbReference type="Proteomes" id="UP000003340">
    <property type="component" value="Unassembled WGS sequence"/>
</dbReference>
<dbReference type="EMBL" id="ACEC01000126">
    <property type="protein sequence ID" value="EEG28711.1"/>
    <property type="molecule type" value="Genomic_DNA"/>
</dbReference>
<dbReference type="HOGENOM" id="CLU_3134176_0_0_9"/>
<sequence>MNYTVGIKLPSTLHSEENWNRAHRMAGVLWIAGGLIIAAAACCESPGRL</sequence>
<keyword evidence="1" id="KW-0472">Membrane</keyword>
<evidence type="ECO:0000256" key="1">
    <source>
        <dbReference type="SAM" id="Phobius"/>
    </source>
</evidence>
<keyword evidence="3" id="KW-1185">Reference proteome</keyword>
<protein>
    <submittedName>
        <fullName evidence="2">Uncharacterized protein</fullName>
    </submittedName>
</protein>
<dbReference type="STRING" id="537013.CLOSTMETH_03610"/>
<dbReference type="InterPro" id="IPR025962">
    <property type="entry name" value="SdpI/YhfL"/>
</dbReference>
<keyword evidence="1" id="KW-1133">Transmembrane helix</keyword>
<evidence type="ECO:0000313" key="3">
    <source>
        <dbReference type="Proteomes" id="UP000003340"/>
    </source>
</evidence>
<dbReference type="Pfam" id="PF13630">
    <property type="entry name" value="SdpI"/>
    <property type="match status" value="1"/>
</dbReference>
<comment type="caution">
    <text evidence="2">The sequence shown here is derived from an EMBL/GenBank/DDBJ whole genome shotgun (WGS) entry which is preliminary data.</text>
</comment>
<organism evidence="2 3">
    <name type="scientific">[Clostridium] methylpentosum DSM 5476</name>
    <dbReference type="NCBI Taxonomy" id="537013"/>
    <lineage>
        <taxon>Bacteria</taxon>
        <taxon>Bacillati</taxon>
        <taxon>Bacillota</taxon>
        <taxon>Clostridia</taxon>
        <taxon>Eubacteriales</taxon>
        <taxon>Oscillospiraceae</taxon>
        <taxon>Oscillospiraceae incertae sedis</taxon>
    </lineage>
</organism>
<proteinExistence type="predicted"/>
<keyword evidence="1" id="KW-0812">Transmembrane</keyword>
<name>C0EIB5_9FIRM</name>
<reference evidence="2 3" key="1">
    <citation type="submission" date="2009-01" db="EMBL/GenBank/DDBJ databases">
        <authorList>
            <person name="Fulton L."/>
            <person name="Clifton S."/>
            <person name="Fulton B."/>
            <person name="Xu J."/>
            <person name="Minx P."/>
            <person name="Pepin K.H."/>
            <person name="Johnson M."/>
            <person name="Bhonagiri V."/>
            <person name="Nash W.E."/>
            <person name="Mardis E.R."/>
            <person name="Wilson R.K."/>
        </authorList>
    </citation>
    <scope>NUCLEOTIDE SEQUENCE [LARGE SCALE GENOMIC DNA]</scope>
    <source>
        <strain evidence="2 3">DSM 5476</strain>
    </source>
</reference>
<feature type="transmembrane region" description="Helical" evidence="1">
    <location>
        <begin position="25"/>
        <end position="43"/>
    </location>
</feature>